<proteinExistence type="predicted"/>
<keyword evidence="2" id="KW-0964">Secreted</keyword>
<keyword evidence="4" id="KW-1015">Disulfide bond</keyword>
<evidence type="ECO:0000259" key="6">
    <source>
        <dbReference type="Pfam" id="PF16541"/>
    </source>
</evidence>
<evidence type="ECO:0000256" key="5">
    <source>
        <dbReference type="SAM" id="SignalP"/>
    </source>
</evidence>
<gene>
    <name evidence="7" type="ORF">X797_009970</name>
</gene>
<protein>
    <recommendedName>
        <fullName evidence="6">AA1-like domain-containing protein</fullName>
    </recommendedName>
</protein>
<sequence>MHLPATTLITLTLAGQALSRAADMVCTAASATTLLWRVTGFEYRDQRVAMGASRLEYALANFTLQNSALAHKTTCTAVSTRSSPAFFAGDVAYECAVRPDAKGDVSRFAFDRASGLLTINQTWACDRDGSRFGGQGQVRLSLKCSEREQSSTLHSGTNYSDRSVVCGKVNVPVNITYLEGTI</sequence>
<dbReference type="Proteomes" id="UP000030151">
    <property type="component" value="Unassembled WGS sequence"/>
</dbReference>
<dbReference type="GO" id="GO:0005576">
    <property type="term" value="C:extracellular region"/>
    <property type="evidence" value="ECO:0007669"/>
    <property type="project" value="UniProtKB-SubCell"/>
</dbReference>
<organism evidence="7 8">
    <name type="scientific">Metarhizium robertsii</name>
    <dbReference type="NCBI Taxonomy" id="568076"/>
    <lineage>
        <taxon>Eukaryota</taxon>
        <taxon>Fungi</taxon>
        <taxon>Dikarya</taxon>
        <taxon>Ascomycota</taxon>
        <taxon>Pezizomycotina</taxon>
        <taxon>Sordariomycetes</taxon>
        <taxon>Hypocreomycetidae</taxon>
        <taxon>Hypocreales</taxon>
        <taxon>Clavicipitaceae</taxon>
        <taxon>Metarhizium</taxon>
    </lineage>
</organism>
<comment type="caution">
    <text evidence="7">The sequence shown here is derived from an EMBL/GenBank/DDBJ whole genome shotgun (WGS) entry which is preliminary data.</text>
</comment>
<reference evidence="7 8" key="1">
    <citation type="submission" date="2014-02" db="EMBL/GenBank/DDBJ databases">
        <title>The genome sequence of the entomopathogenic fungus Metarhizium robertsii ARSEF 2575.</title>
        <authorList>
            <person name="Giuliano Garisto Donzelli B."/>
            <person name="Roe B.A."/>
            <person name="Macmil S.L."/>
            <person name="Krasnoff S.B."/>
            <person name="Gibson D.M."/>
        </authorList>
    </citation>
    <scope>NUCLEOTIDE SEQUENCE [LARGE SCALE GENOMIC DNA]</scope>
    <source>
        <strain evidence="7 8">ARSEF 2575</strain>
    </source>
</reference>
<feature type="chain" id="PRO_5001981037" description="AA1-like domain-containing protein" evidence="5">
    <location>
        <begin position="22"/>
        <end position="182"/>
    </location>
</feature>
<evidence type="ECO:0000256" key="4">
    <source>
        <dbReference type="ARBA" id="ARBA00023157"/>
    </source>
</evidence>
<dbReference type="HOGENOM" id="CLU_097613_0_0_1"/>
<comment type="subcellular location">
    <subcellularLocation>
        <location evidence="1">Secreted</location>
    </subcellularLocation>
</comment>
<accession>A0A0A1UPX1</accession>
<evidence type="ECO:0000256" key="3">
    <source>
        <dbReference type="ARBA" id="ARBA00022729"/>
    </source>
</evidence>
<feature type="signal peptide" evidence="5">
    <location>
        <begin position="1"/>
        <end position="21"/>
    </location>
</feature>
<evidence type="ECO:0000256" key="1">
    <source>
        <dbReference type="ARBA" id="ARBA00004613"/>
    </source>
</evidence>
<name>A0A0A1UPX1_9HYPO</name>
<dbReference type="AlphaFoldDB" id="A0A0A1UPX1"/>
<feature type="domain" description="AA1-like" evidence="6">
    <location>
        <begin position="56"/>
        <end position="166"/>
    </location>
</feature>
<dbReference type="OrthoDB" id="3539798at2759"/>
<dbReference type="EMBL" id="JELW01000043">
    <property type="protein sequence ID" value="EXU96887.1"/>
    <property type="molecule type" value="Genomic_DNA"/>
</dbReference>
<keyword evidence="3 5" id="KW-0732">Signal</keyword>
<dbReference type="InterPro" id="IPR032382">
    <property type="entry name" value="AltA1"/>
</dbReference>
<evidence type="ECO:0000256" key="2">
    <source>
        <dbReference type="ARBA" id="ARBA00022525"/>
    </source>
</evidence>
<evidence type="ECO:0000313" key="7">
    <source>
        <dbReference type="EMBL" id="EXU96887.1"/>
    </source>
</evidence>
<dbReference type="Pfam" id="PF16541">
    <property type="entry name" value="AltA1"/>
    <property type="match status" value="1"/>
</dbReference>
<evidence type="ECO:0000313" key="8">
    <source>
        <dbReference type="Proteomes" id="UP000030151"/>
    </source>
</evidence>